<evidence type="ECO:0000313" key="3">
    <source>
        <dbReference type="EMBL" id="GLQ93880.1"/>
    </source>
</evidence>
<evidence type="ECO:0000313" key="4">
    <source>
        <dbReference type="Proteomes" id="UP001156670"/>
    </source>
</evidence>
<organism evidence="3 4">
    <name type="scientific">Dyella acidisoli</name>
    <dbReference type="NCBI Taxonomy" id="1867834"/>
    <lineage>
        <taxon>Bacteria</taxon>
        <taxon>Pseudomonadati</taxon>
        <taxon>Pseudomonadota</taxon>
        <taxon>Gammaproteobacteria</taxon>
        <taxon>Lysobacterales</taxon>
        <taxon>Rhodanobacteraceae</taxon>
        <taxon>Dyella</taxon>
    </lineage>
</organism>
<name>A0ABQ5XQ60_9GAMM</name>
<feature type="chain" id="PRO_5045748642" description="TonB C-terminal domain-containing protein" evidence="1">
    <location>
        <begin position="20"/>
        <end position="281"/>
    </location>
</feature>
<dbReference type="PROSITE" id="PS52015">
    <property type="entry name" value="TONB_CTD"/>
    <property type="match status" value="1"/>
</dbReference>
<sequence length="281" mass="31129">MKRWIAVAFCTLMAGVALAGASDVRKTAEATMLVTGWIEVAPDGGVYNYTLDRPERIPPSVTDLIKNSVPGWKFNFAQRADAIQRAKMSLRIVAKPIDDQHDALRINSASFGDANADATEHVTYKDRQPPRYPQEAVQARVDGTVFLFMRVNRQGQVQDVAVEQVNLGAYGREAQMHHFREVLGNAALEAAKKWTYNLPTTGKHVLDSYWDVRVPVNFNLRVAGTPREDTYGKWEPYIPGPREVIPWQQNKLQQSSPDAIPAGSISSADQPLQLMTALGGA</sequence>
<feature type="signal peptide" evidence="1">
    <location>
        <begin position="1"/>
        <end position="19"/>
    </location>
</feature>
<dbReference type="RefSeq" id="WP_284321578.1">
    <property type="nucleotide sequence ID" value="NZ_BSOB01000025.1"/>
</dbReference>
<keyword evidence="1" id="KW-0732">Signal</keyword>
<evidence type="ECO:0000259" key="2">
    <source>
        <dbReference type="PROSITE" id="PS52015"/>
    </source>
</evidence>
<protein>
    <recommendedName>
        <fullName evidence="2">TonB C-terminal domain-containing protein</fullName>
    </recommendedName>
</protein>
<dbReference type="Proteomes" id="UP001156670">
    <property type="component" value="Unassembled WGS sequence"/>
</dbReference>
<dbReference type="EMBL" id="BSOB01000025">
    <property type="protein sequence ID" value="GLQ93880.1"/>
    <property type="molecule type" value="Genomic_DNA"/>
</dbReference>
<dbReference type="SUPFAM" id="SSF74653">
    <property type="entry name" value="TolA/TonB C-terminal domain"/>
    <property type="match status" value="1"/>
</dbReference>
<dbReference type="Gene3D" id="3.30.1150.10">
    <property type="match status" value="1"/>
</dbReference>
<evidence type="ECO:0000256" key="1">
    <source>
        <dbReference type="SAM" id="SignalP"/>
    </source>
</evidence>
<dbReference type="InterPro" id="IPR037682">
    <property type="entry name" value="TonB_C"/>
</dbReference>
<reference evidence="4" key="1">
    <citation type="journal article" date="2019" name="Int. J. Syst. Evol. Microbiol.">
        <title>The Global Catalogue of Microorganisms (GCM) 10K type strain sequencing project: providing services to taxonomists for standard genome sequencing and annotation.</title>
        <authorList>
            <consortium name="The Broad Institute Genomics Platform"/>
            <consortium name="The Broad Institute Genome Sequencing Center for Infectious Disease"/>
            <person name="Wu L."/>
            <person name="Ma J."/>
        </authorList>
    </citation>
    <scope>NUCLEOTIDE SEQUENCE [LARGE SCALE GENOMIC DNA]</scope>
    <source>
        <strain evidence="4">NBRC 111980</strain>
    </source>
</reference>
<proteinExistence type="predicted"/>
<feature type="domain" description="TonB C-terminal" evidence="2">
    <location>
        <begin position="117"/>
        <end position="227"/>
    </location>
</feature>
<comment type="caution">
    <text evidence="3">The sequence shown here is derived from an EMBL/GenBank/DDBJ whole genome shotgun (WGS) entry which is preliminary data.</text>
</comment>
<keyword evidence="4" id="KW-1185">Reference proteome</keyword>
<gene>
    <name evidence="3" type="ORF">GCM10007901_28310</name>
</gene>
<accession>A0ABQ5XQ60</accession>